<protein>
    <submittedName>
        <fullName evidence="2">Uncharacterized protein</fullName>
    </submittedName>
</protein>
<feature type="transmembrane region" description="Helical" evidence="1">
    <location>
        <begin position="279"/>
        <end position="297"/>
    </location>
</feature>
<evidence type="ECO:0000313" key="2">
    <source>
        <dbReference type="EMBL" id="GAA3659003.1"/>
    </source>
</evidence>
<keyword evidence="1" id="KW-0472">Membrane</keyword>
<feature type="transmembrane region" description="Helical" evidence="1">
    <location>
        <begin position="252"/>
        <end position="272"/>
    </location>
</feature>
<feature type="transmembrane region" description="Helical" evidence="1">
    <location>
        <begin position="453"/>
        <end position="477"/>
    </location>
</feature>
<feature type="transmembrane region" description="Helical" evidence="1">
    <location>
        <begin position="40"/>
        <end position="63"/>
    </location>
</feature>
<feature type="transmembrane region" description="Helical" evidence="1">
    <location>
        <begin position="12"/>
        <end position="33"/>
    </location>
</feature>
<feature type="transmembrane region" description="Helical" evidence="1">
    <location>
        <begin position="69"/>
        <end position="88"/>
    </location>
</feature>
<gene>
    <name evidence="2" type="ORF">GCM10022202_19540</name>
</gene>
<feature type="transmembrane region" description="Helical" evidence="1">
    <location>
        <begin position="334"/>
        <end position="353"/>
    </location>
</feature>
<dbReference type="InterPro" id="IPR046671">
    <property type="entry name" value="DUF6541"/>
</dbReference>
<feature type="transmembrane region" description="Helical" evidence="1">
    <location>
        <begin position="498"/>
        <end position="523"/>
    </location>
</feature>
<dbReference type="EMBL" id="BAAAYV010000009">
    <property type="protein sequence ID" value="GAA3659003.1"/>
    <property type="molecule type" value="Genomic_DNA"/>
</dbReference>
<feature type="transmembrane region" description="Helical" evidence="1">
    <location>
        <begin position="412"/>
        <end position="433"/>
    </location>
</feature>
<name>A0ABP7BIZ8_9MICO</name>
<organism evidence="2 3">
    <name type="scientific">Microbacterium marinilacus</name>
    <dbReference type="NCBI Taxonomy" id="415209"/>
    <lineage>
        <taxon>Bacteria</taxon>
        <taxon>Bacillati</taxon>
        <taxon>Actinomycetota</taxon>
        <taxon>Actinomycetes</taxon>
        <taxon>Micrococcales</taxon>
        <taxon>Microbacteriaceae</taxon>
        <taxon>Microbacterium</taxon>
    </lineage>
</organism>
<feature type="transmembrane region" description="Helical" evidence="1">
    <location>
        <begin position="104"/>
        <end position="123"/>
    </location>
</feature>
<keyword evidence="3" id="KW-1185">Reference proteome</keyword>
<evidence type="ECO:0000313" key="3">
    <source>
        <dbReference type="Proteomes" id="UP001410795"/>
    </source>
</evidence>
<evidence type="ECO:0000256" key="1">
    <source>
        <dbReference type="SAM" id="Phobius"/>
    </source>
</evidence>
<feature type="transmembrane region" description="Helical" evidence="1">
    <location>
        <begin position="192"/>
        <end position="213"/>
    </location>
</feature>
<comment type="caution">
    <text evidence="2">The sequence shown here is derived from an EMBL/GenBank/DDBJ whole genome shotgun (WGS) entry which is preliminary data.</text>
</comment>
<keyword evidence="1" id="KW-0812">Transmembrane</keyword>
<dbReference type="Pfam" id="PF20176">
    <property type="entry name" value="DUF6541"/>
    <property type="match status" value="1"/>
</dbReference>
<sequence length="674" mass="71101">MAESIPAWLPALAPLAVFTALLYLPGGAALWLMGLRPAVALGYAPLLTTAYVGVVTAVCAALGLPFGAIPFAAGAAALVAVVAGIRLVRGRGRLRLARPRRVRWPWVLGALALNALVVGVAYVRHIPSAEAPVYQYDTIWHLTVIRWFLESGDYSSLDAGLVDGTAGGHFYPAAWHALVALTSELSGASIPAAVHGSLLALVLIAWPTAIAWLTRTLFGPSRVQWAAAAGLSFLPAVFPIGFLGYGVLYSNLFGYVLLPAALIAVVAMLRAVSGKASRMPLPALTAVVVAVPIAFVFAQPNTAFTLIVLALPFAVLTLDRLLCRAVARRGRGWLRPAGHAAFAAVFATAWVVIHDSPFLDRTTAVNWAGGAPSTDAAGEWFAFADLTKPQWLLLAFVLAGIVIAVRYGPSRWWLVSAAIGCLLYVVAAAGTATSSQSLRNYLVGFWYTDPRRLAATAAILLVPYLALAVATGVWALVRAWRRRSGPSRSPRTVAAYRRWGTAAAASVMMATLAFDATIGGLALGTRAAHIAEAAAATDAQWYSPAEAAFVSKAEGIVGHHRVANDPFDGSAMAYSLGDLDVYFTALPGNWMGTQTADQRLIRERLKDVATAPEVCEAAERAGIRYALVLHDGDRGVFQNGPHQFPGLAIADDTPGFELAAADGPLRLYAVTACA</sequence>
<reference evidence="3" key="1">
    <citation type="journal article" date="2019" name="Int. J. Syst. Evol. Microbiol.">
        <title>The Global Catalogue of Microorganisms (GCM) 10K type strain sequencing project: providing services to taxonomists for standard genome sequencing and annotation.</title>
        <authorList>
            <consortium name="The Broad Institute Genomics Platform"/>
            <consortium name="The Broad Institute Genome Sequencing Center for Infectious Disease"/>
            <person name="Wu L."/>
            <person name="Ma J."/>
        </authorList>
    </citation>
    <scope>NUCLEOTIDE SEQUENCE [LARGE SCALE GENOMIC DNA]</scope>
    <source>
        <strain evidence="3">JCM 16546</strain>
    </source>
</reference>
<feature type="transmembrane region" description="Helical" evidence="1">
    <location>
        <begin position="389"/>
        <end position="405"/>
    </location>
</feature>
<dbReference type="Proteomes" id="UP001410795">
    <property type="component" value="Unassembled WGS sequence"/>
</dbReference>
<feature type="transmembrane region" description="Helical" evidence="1">
    <location>
        <begin position="225"/>
        <end position="246"/>
    </location>
</feature>
<feature type="transmembrane region" description="Helical" evidence="1">
    <location>
        <begin position="303"/>
        <end position="322"/>
    </location>
</feature>
<keyword evidence="1" id="KW-1133">Transmembrane helix</keyword>
<dbReference type="RefSeq" id="WP_221859126.1">
    <property type="nucleotide sequence ID" value="NZ_BAAAYV010000009.1"/>
</dbReference>
<accession>A0ABP7BIZ8</accession>
<proteinExistence type="predicted"/>